<evidence type="ECO:0000256" key="4">
    <source>
        <dbReference type="ARBA" id="ARBA00037345"/>
    </source>
</evidence>
<keyword evidence="3" id="KW-0804">Transcription</keyword>
<dbReference type="InterPro" id="IPR014710">
    <property type="entry name" value="RmlC-like_jellyroll"/>
</dbReference>
<dbReference type="Gene3D" id="1.10.10.60">
    <property type="entry name" value="Homeodomain-like"/>
    <property type="match status" value="1"/>
</dbReference>
<dbReference type="PROSITE" id="PS01124">
    <property type="entry name" value="HTH_ARAC_FAMILY_2"/>
    <property type="match status" value="1"/>
</dbReference>
<dbReference type="SUPFAM" id="SSF46689">
    <property type="entry name" value="Homeodomain-like"/>
    <property type="match status" value="2"/>
</dbReference>
<organism evidence="6 7">
    <name type="scientific">Pseudomonas yamanorum</name>
    <dbReference type="NCBI Taxonomy" id="515393"/>
    <lineage>
        <taxon>Bacteria</taxon>
        <taxon>Pseudomonadati</taxon>
        <taxon>Pseudomonadota</taxon>
        <taxon>Gammaproteobacteria</taxon>
        <taxon>Pseudomonadales</taxon>
        <taxon>Pseudomonadaceae</taxon>
        <taxon>Pseudomonas</taxon>
    </lineage>
</organism>
<dbReference type="Pfam" id="PF12833">
    <property type="entry name" value="HTH_18"/>
    <property type="match status" value="1"/>
</dbReference>
<evidence type="ECO:0000256" key="3">
    <source>
        <dbReference type="ARBA" id="ARBA00023163"/>
    </source>
</evidence>
<dbReference type="InterPro" id="IPR009057">
    <property type="entry name" value="Homeodomain-like_sf"/>
</dbReference>
<keyword evidence="1" id="KW-0805">Transcription regulation</keyword>
<reference evidence="6 7" key="1">
    <citation type="submission" date="2020-04" db="EMBL/GenBank/DDBJ databases">
        <title>Molecular characterization of pseudomonads from Agaricus bisporus reveal novel blotch 2 pathogens in Western Europe.</title>
        <authorList>
            <person name="Taparia T."/>
            <person name="Krijger M."/>
            <person name="Haynes E."/>
            <person name="Elpinstone J.G."/>
            <person name="Noble R."/>
            <person name="Van Der Wolf J."/>
        </authorList>
    </citation>
    <scope>NUCLEOTIDE SEQUENCE [LARGE SCALE GENOMIC DNA]</scope>
    <source>
        <strain evidence="6 7">IPO3781</strain>
    </source>
</reference>
<evidence type="ECO:0000313" key="6">
    <source>
        <dbReference type="EMBL" id="NWE76004.1"/>
    </source>
</evidence>
<dbReference type="GO" id="GO:0043565">
    <property type="term" value="F:sequence-specific DNA binding"/>
    <property type="evidence" value="ECO:0007669"/>
    <property type="project" value="InterPro"/>
</dbReference>
<proteinExistence type="predicted"/>
<dbReference type="PANTHER" id="PTHR46796:SF10">
    <property type="entry name" value="TRANSCRIPTIONAL ACTIVATOR FEAR"/>
    <property type="match status" value="1"/>
</dbReference>
<dbReference type="InterPro" id="IPR050204">
    <property type="entry name" value="AraC_XylS_family_regulators"/>
</dbReference>
<dbReference type="SMART" id="SM00342">
    <property type="entry name" value="HTH_ARAC"/>
    <property type="match status" value="1"/>
</dbReference>
<evidence type="ECO:0000256" key="1">
    <source>
        <dbReference type="ARBA" id="ARBA00023015"/>
    </source>
</evidence>
<dbReference type="PANTHER" id="PTHR46796">
    <property type="entry name" value="HTH-TYPE TRANSCRIPTIONAL ACTIVATOR RHAS-RELATED"/>
    <property type="match status" value="1"/>
</dbReference>
<dbReference type="AlphaFoldDB" id="A0A7Y8FBU4"/>
<comment type="function">
    <text evidence="4">Regulatory protein of the TOL plasmid xyl operons. XylS activates the xylXYZLTEGFJQKIH operon required for the degradation of toluene, m-xylene and p-xylene.</text>
</comment>
<evidence type="ECO:0000259" key="5">
    <source>
        <dbReference type="PROSITE" id="PS01124"/>
    </source>
</evidence>
<evidence type="ECO:0000256" key="2">
    <source>
        <dbReference type="ARBA" id="ARBA00023125"/>
    </source>
</evidence>
<dbReference type="GO" id="GO:0003700">
    <property type="term" value="F:DNA-binding transcription factor activity"/>
    <property type="evidence" value="ECO:0007669"/>
    <property type="project" value="InterPro"/>
</dbReference>
<gene>
    <name evidence="6" type="ORF">HX828_10585</name>
</gene>
<accession>A0A7Y8FBU4</accession>
<dbReference type="SUPFAM" id="SSF51182">
    <property type="entry name" value="RmlC-like cupins"/>
    <property type="match status" value="1"/>
</dbReference>
<evidence type="ECO:0000313" key="7">
    <source>
        <dbReference type="Proteomes" id="UP000537188"/>
    </source>
</evidence>
<sequence>MRPNLTLRHYVEEPIAHSHDHAQLVFGLSGHLDFEVDGRGSQVQHSSVMVLPYTAHHACISRDGSRCLVLDVPDERWLAQSLGEHADASRRLLDQCAHLTLDHRQSQLVQWLASSPVDDPLIVQQGAVLLLASLNLAQPPAGKRLPYAAFNAHIQRHAAHPLQVADLAKIADLSVARLHARFVAECGQTPMDYIRSRRLQMARGLLRDSQLPIGEIAVRVGYGSQSAFAAAMLREFGSSPGAIRRARSPVGAGLPAIAVDQLIID</sequence>
<dbReference type="Proteomes" id="UP000537188">
    <property type="component" value="Unassembled WGS sequence"/>
</dbReference>
<comment type="caution">
    <text evidence="6">The sequence shown here is derived from an EMBL/GenBank/DDBJ whole genome shotgun (WGS) entry which is preliminary data.</text>
</comment>
<dbReference type="InterPro" id="IPR011051">
    <property type="entry name" value="RmlC_Cupin_sf"/>
</dbReference>
<protein>
    <submittedName>
        <fullName evidence="6">Helix-turn-helix transcriptional regulator</fullName>
    </submittedName>
</protein>
<dbReference type="EMBL" id="JACARF010000013">
    <property type="protein sequence ID" value="NWE76004.1"/>
    <property type="molecule type" value="Genomic_DNA"/>
</dbReference>
<dbReference type="RefSeq" id="WP_177113627.1">
    <property type="nucleotide sequence ID" value="NZ_JACAOQ010000014.1"/>
</dbReference>
<dbReference type="Gene3D" id="2.60.120.10">
    <property type="entry name" value="Jelly Rolls"/>
    <property type="match status" value="1"/>
</dbReference>
<keyword evidence="2" id="KW-0238">DNA-binding</keyword>
<dbReference type="InterPro" id="IPR018060">
    <property type="entry name" value="HTH_AraC"/>
</dbReference>
<name>A0A7Y8FBU4_9PSED</name>
<feature type="domain" description="HTH araC/xylS-type" evidence="5">
    <location>
        <begin position="148"/>
        <end position="246"/>
    </location>
</feature>